<dbReference type="Ensembl" id="ENSSPUT00000020044.1">
    <property type="protein sequence ID" value="ENSSPUP00000018818.1"/>
    <property type="gene ID" value="ENSSPUG00000014512.1"/>
</dbReference>
<evidence type="ECO:0000313" key="2">
    <source>
        <dbReference type="Ensembl" id="ENSSPUP00000018818.1"/>
    </source>
</evidence>
<keyword evidence="3" id="KW-1185">Reference proteome</keyword>
<evidence type="ECO:0000313" key="3">
    <source>
        <dbReference type="Proteomes" id="UP000694392"/>
    </source>
</evidence>
<evidence type="ECO:0000256" key="1">
    <source>
        <dbReference type="SAM" id="MobiDB-lite"/>
    </source>
</evidence>
<sequence length="139" mass="15306">MAGLGFRYQGHTDWYRESKPWKIRSKDLPVEAVDVSGSVINYDGLDNLVRLSALKSLNLSHCPHIDDWSLSRLHAFRETLEDLSLAGCPQVTERGLTPPALTHPLAPTPFPENPGVLAPISQPPPTREPRSPGSQPPLL</sequence>
<dbReference type="Gene3D" id="3.80.10.10">
    <property type="entry name" value="Ribonuclease Inhibitor"/>
    <property type="match status" value="1"/>
</dbReference>
<organism evidence="2 3">
    <name type="scientific">Sphenodon punctatus</name>
    <name type="common">Tuatara</name>
    <name type="synonym">Hatteria punctata</name>
    <dbReference type="NCBI Taxonomy" id="8508"/>
    <lineage>
        <taxon>Eukaryota</taxon>
        <taxon>Metazoa</taxon>
        <taxon>Chordata</taxon>
        <taxon>Craniata</taxon>
        <taxon>Vertebrata</taxon>
        <taxon>Euteleostomi</taxon>
        <taxon>Lepidosauria</taxon>
        <taxon>Sphenodontia</taxon>
        <taxon>Sphenodontidae</taxon>
        <taxon>Sphenodon</taxon>
    </lineage>
</organism>
<dbReference type="InterPro" id="IPR032675">
    <property type="entry name" value="LRR_dom_sf"/>
</dbReference>
<accession>A0A8D0L9L2</accession>
<feature type="compositionally biased region" description="Low complexity" evidence="1">
    <location>
        <begin position="96"/>
        <end position="105"/>
    </location>
</feature>
<reference evidence="2" key="2">
    <citation type="submission" date="2025-09" db="UniProtKB">
        <authorList>
            <consortium name="Ensembl"/>
        </authorList>
    </citation>
    <scope>IDENTIFICATION</scope>
</reference>
<dbReference type="SUPFAM" id="SSF52047">
    <property type="entry name" value="RNI-like"/>
    <property type="match status" value="1"/>
</dbReference>
<dbReference type="Proteomes" id="UP000694392">
    <property type="component" value="Unplaced"/>
</dbReference>
<feature type="region of interest" description="Disordered" evidence="1">
    <location>
        <begin position="92"/>
        <end position="139"/>
    </location>
</feature>
<proteinExistence type="predicted"/>
<gene>
    <name evidence="2" type="primary">DMAC2</name>
</gene>
<reference evidence="2" key="1">
    <citation type="submission" date="2025-08" db="UniProtKB">
        <authorList>
            <consortium name="Ensembl"/>
        </authorList>
    </citation>
    <scope>IDENTIFICATION</scope>
</reference>
<name>A0A8D0L9L2_SPHPU</name>
<protein>
    <submittedName>
        <fullName evidence="2">Distal membrane arm assembly component 2</fullName>
    </submittedName>
</protein>
<dbReference type="GeneTree" id="ENSGT00940000160500"/>
<dbReference type="AlphaFoldDB" id="A0A8D0L9L2"/>